<dbReference type="PROSITE" id="PS50835">
    <property type="entry name" value="IG_LIKE"/>
    <property type="match status" value="2"/>
</dbReference>
<keyword evidence="15" id="KW-0325">Glycoprotein</keyword>
<dbReference type="Pfam" id="PF00047">
    <property type="entry name" value="ig"/>
    <property type="match status" value="1"/>
</dbReference>
<evidence type="ECO:0000256" key="19">
    <source>
        <dbReference type="PIRSR" id="PIRSR000615-2"/>
    </source>
</evidence>
<dbReference type="GO" id="GO:0007169">
    <property type="term" value="P:cell surface receptor protein tyrosine kinase signaling pathway"/>
    <property type="evidence" value="ECO:0007669"/>
    <property type="project" value="TreeGrafter"/>
</dbReference>
<keyword evidence="5 23" id="KW-0812">Transmembrane</keyword>
<feature type="domain" description="Ig-like" evidence="25">
    <location>
        <begin position="88"/>
        <end position="126"/>
    </location>
</feature>
<keyword evidence="20" id="KW-0460">Magnesium</keyword>
<evidence type="ECO:0000256" key="1">
    <source>
        <dbReference type="ARBA" id="ARBA00004251"/>
    </source>
</evidence>
<evidence type="ECO:0000256" key="9">
    <source>
        <dbReference type="ARBA" id="ARBA00022840"/>
    </source>
</evidence>
<feature type="domain" description="Ig-like" evidence="25">
    <location>
        <begin position="1"/>
        <end position="76"/>
    </location>
</feature>
<dbReference type="GO" id="GO:0043235">
    <property type="term" value="C:receptor complex"/>
    <property type="evidence" value="ECO:0007669"/>
    <property type="project" value="TreeGrafter"/>
</dbReference>
<evidence type="ECO:0000256" key="22">
    <source>
        <dbReference type="SAM" id="MobiDB-lite"/>
    </source>
</evidence>
<dbReference type="InterPro" id="IPR036116">
    <property type="entry name" value="FN3_sf"/>
</dbReference>
<dbReference type="InterPro" id="IPR007110">
    <property type="entry name" value="Ig-like_dom"/>
</dbReference>
<name>A0AAY4E2L9_9TELE</name>
<evidence type="ECO:0000313" key="27">
    <source>
        <dbReference type="Ensembl" id="ENSDCDP00010051106.1"/>
    </source>
</evidence>
<dbReference type="InterPro" id="IPR013151">
    <property type="entry name" value="Immunoglobulin_dom"/>
</dbReference>
<keyword evidence="10 23" id="KW-1133">Transmembrane helix</keyword>
<evidence type="ECO:0000313" key="28">
    <source>
        <dbReference type="Proteomes" id="UP000694580"/>
    </source>
</evidence>
<keyword evidence="11 23" id="KW-0472">Membrane</keyword>
<evidence type="ECO:0000256" key="7">
    <source>
        <dbReference type="ARBA" id="ARBA00022741"/>
    </source>
</evidence>
<keyword evidence="14" id="KW-0675">Receptor</keyword>
<dbReference type="PANTHER" id="PTHR24416:SF257">
    <property type="entry name" value="TYROSINE-PROTEIN KINASE MER"/>
    <property type="match status" value="1"/>
</dbReference>
<dbReference type="Proteomes" id="UP000694580">
    <property type="component" value="Chromosome 8"/>
</dbReference>
<dbReference type="InterPro" id="IPR050122">
    <property type="entry name" value="RTK"/>
</dbReference>
<evidence type="ECO:0000256" key="12">
    <source>
        <dbReference type="ARBA" id="ARBA00023137"/>
    </source>
</evidence>
<dbReference type="GO" id="GO:0016477">
    <property type="term" value="P:cell migration"/>
    <property type="evidence" value="ECO:0007669"/>
    <property type="project" value="TreeGrafter"/>
</dbReference>
<feature type="binding site" evidence="20">
    <location>
        <position position="547"/>
    </location>
    <ligand>
        <name>Mg(2+)</name>
        <dbReference type="ChEBI" id="CHEBI:18420"/>
    </ligand>
</feature>
<evidence type="ECO:0000256" key="10">
    <source>
        <dbReference type="ARBA" id="ARBA00022989"/>
    </source>
</evidence>
<dbReference type="InterPro" id="IPR003961">
    <property type="entry name" value="FN3_dom"/>
</dbReference>
<gene>
    <name evidence="27" type="primary">mertka</name>
</gene>
<dbReference type="Gene3D" id="2.60.40.10">
    <property type="entry name" value="Immunoglobulins"/>
    <property type="match status" value="4"/>
</dbReference>
<comment type="catalytic activity">
    <reaction evidence="17">
        <text>L-tyrosyl-[protein] + ATP = O-phospho-L-tyrosyl-[protein] + ADP + H(+)</text>
        <dbReference type="Rhea" id="RHEA:10596"/>
        <dbReference type="Rhea" id="RHEA-COMP:10136"/>
        <dbReference type="Rhea" id="RHEA-COMP:20101"/>
        <dbReference type="ChEBI" id="CHEBI:15378"/>
        <dbReference type="ChEBI" id="CHEBI:30616"/>
        <dbReference type="ChEBI" id="CHEBI:46858"/>
        <dbReference type="ChEBI" id="CHEBI:61978"/>
        <dbReference type="ChEBI" id="CHEBI:456216"/>
        <dbReference type="EC" id="2.7.10.1"/>
    </reaction>
</comment>
<feature type="region of interest" description="Disordered" evidence="22">
    <location>
        <begin position="688"/>
        <end position="721"/>
    </location>
</feature>
<reference evidence="27" key="3">
    <citation type="submission" date="2025-09" db="UniProtKB">
        <authorList>
            <consortium name="Ensembl"/>
        </authorList>
    </citation>
    <scope>IDENTIFICATION</scope>
</reference>
<evidence type="ECO:0000256" key="2">
    <source>
        <dbReference type="ARBA" id="ARBA00011902"/>
    </source>
</evidence>
<feature type="compositionally biased region" description="Polar residues" evidence="22">
    <location>
        <begin position="771"/>
        <end position="780"/>
    </location>
</feature>
<evidence type="ECO:0000256" key="21">
    <source>
        <dbReference type="PROSITE-ProRule" id="PRU10141"/>
    </source>
</evidence>
<keyword evidence="13" id="KW-1015">Disulfide bond</keyword>
<dbReference type="PRINTS" id="PR00109">
    <property type="entry name" value="TYRKINASE"/>
</dbReference>
<dbReference type="Gene3D" id="1.10.510.10">
    <property type="entry name" value="Transferase(Phosphotransferase) domain 1"/>
    <property type="match status" value="1"/>
</dbReference>
<comment type="subcellular location">
    <subcellularLocation>
        <location evidence="1">Cell membrane</location>
        <topology evidence="1">Single-pass type I membrane protein</topology>
    </subcellularLocation>
</comment>
<dbReference type="EC" id="2.7.10.1" evidence="2"/>
<keyword evidence="3" id="KW-0597">Phosphoprotein</keyword>
<keyword evidence="12" id="KW-0829">Tyrosine-protein kinase</keyword>
<evidence type="ECO:0000256" key="4">
    <source>
        <dbReference type="ARBA" id="ARBA00022679"/>
    </source>
</evidence>
<dbReference type="Pfam" id="PF07714">
    <property type="entry name" value="PK_Tyr_Ser-Thr"/>
    <property type="match status" value="1"/>
</dbReference>
<keyword evidence="16" id="KW-0393">Immunoglobulin domain</keyword>
<feature type="region of interest" description="Disordered" evidence="22">
    <location>
        <begin position="760"/>
        <end position="780"/>
    </location>
</feature>
<dbReference type="InterPro" id="IPR036179">
    <property type="entry name" value="Ig-like_dom_sf"/>
</dbReference>
<dbReference type="InterPro" id="IPR020635">
    <property type="entry name" value="Tyr_kinase_cat_dom"/>
</dbReference>
<feature type="binding site" evidence="20">
    <location>
        <position position="534"/>
    </location>
    <ligand>
        <name>Mg(2+)</name>
        <dbReference type="ChEBI" id="CHEBI:18420"/>
    </ligand>
</feature>
<feature type="transmembrane region" description="Helical" evidence="23">
    <location>
        <begin position="311"/>
        <end position="332"/>
    </location>
</feature>
<proteinExistence type="predicted"/>
<dbReference type="PROSITE" id="PS50853">
    <property type="entry name" value="FN3"/>
    <property type="match status" value="1"/>
</dbReference>
<dbReference type="FunFam" id="3.30.200.20:FF:000111">
    <property type="entry name" value="Tyrosine-protein kinase receptor TYRO3"/>
    <property type="match status" value="1"/>
</dbReference>
<dbReference type="AlphaFoldDB" id="A0AAY4E2L9"/>
<sequence>MEVRFNCSIDVSDTLKQDLNILWLKNGNEMPGNFQTDLYIYFLTSDHLFSFSIAHVQRADAGEYRCRLSVSNTLIESDPVFIEVEGLPTFTTQPSDVNVTKNTPFNLTCEAVGPPYPVTILWHHEGTVIDNIPLQSPSTIHIPGKPHVPALAVPLQNHHIPVLCHNLALISLLQMRELDRQSNPTWVTSVPVPPFQHEVTGLKAMTLYNMSVSCSNEVGKSPPSAWIKTKTTEGVPSEGPRIVSVQQNESVLVIRWEPPPYDKINGVLQGYDIIIKHGINETYTNKVSMQNTLICAFHSLHPVDAPGADSVYVVLGAVCGICLLLIILWVVICTHKRLRETRLGWVCVYVSNYLVKAFTTYNRSAIEVTLGNLGISEELQAKLQDVMIVRSLLSIGKVLGEGEFGSVMEGCLRKPDGSTEKVAVKTMKLDNFSQREIEEFLNEAACMKDFHHPNVIMLLGVCLEASSGHFPKPMVILPFMKYGDLHSFLLRSRLGDNPQYLPTQTLLKFMTDIALGMEYLSSKNFLHRDLAARNCMLRDDMTVCVADFGLSKKIYSGDYYRQGRIAKMPVKWIAVESLADRVFTVKSDVWAFGVTMWEIATRGMTPYPGVQNHEIYDYLLEGHRLKQPNDCLDELYEIMYSCWRADPLDRPDFTQVREMLEKLANKLPDVSSRENIIYINTSFSEEPATELELEEPVSSSSPVRSRQTTDTSIVTVDVHESADREEDDRYVIVISSANPSVTEASASLDMPLLSADVLEHDTGDSERRTESVSNDTACLL</sequence>
<keyword evidence="7 19" id="KW-0547">Nucleotide-binding</keyword>
<dbReference type="GO" id="GO:0004714">
    <property type="term" value="F:transmembrane receptor protein tyrosine kinase activity"/>
    <property type="evidence" value="ECO:0007669"/>
    <property type="project" value="UniProtKB-EC"/>
</dbReference>
<dbReference type="Gene3D" id="3.30.200.20">
    <property type="entry name" value="Phosphorylase Kinase, domain 1"/>
    <property type="match status" value="1"/>
</dbReference>
<dbReference type="PROSITE" id="PS00107">
    <property type="entry name" value="PROTEIN_KINASE_ATP"/>
    <property type="match status" value="1"/>
</dbReference>
<keyword evidence="6" id="KW-0677">Repeat</keyword>
<keyword evidence="9 19" id="KW-0067">ATP-binding</keyword>
<feature type="compositionally biased region" description="Basic and acidic residues" evidence="22">
    <location>
        <begin position="760"/>
        <end position="770"/>
    </location>
</feature>
<feature type="domain" description="Protein kinase" evidence="24">
    <location>
        <begin position="393"/>
        <end position="663"/>
    </location>
</feature>
<keyword evidence="20" id="KW-0479">Metal-binding</keyword>
<keyword evidence="28" id="KW-1185">Reference proteome</keyword>
<dbReference type="GeneTree" id="ENSGT00940000155669"/>
<evidence type="ECO:0000256" key="13">
    <source>
        <dbReference type="ARBA" id="ARBA00023157"/>
    </source>
</evidence>
<feature type="binding site" evidence="21">
    <location>
        <position position="425"/>
    </location>
    <ligand>
        <name>ATP</name>
        <dbReference type="ChEBI" id="CHEBI:30616"/>
    </ligand>
</feature>
<evidence type="ECO:0000256" key="23">
    <source>
        <dbReference type="SAM" id="Phobius"/>
    </source>
</evidence>
<accession>A0AAY4E2L9</accession>
<feature type="domain" description="Fibronectin type-III" evidence="26">
    <location>
        <begin position="142"/>
        <end position="234"/>
    </location>
</feature>
<evidence type="ECO:0000256" key="15">
    <source>
        <dbReference type="ARBA" id="ARBA00023180"/>
    </source>
</evidence>
<reference evidence="27" key="2">
    <citation type="submission" date="2025-08" db="UniProtKB">
        <authorList>
            <consortium name="Ensembl"/>
        </authorList>
    </citation>
    <scope>IDENTIFICATION</scope>
</reference>
<dbReference type="PROSITE" id="PS50011">
    <property type="entry name" value="PROTEIN_KINASE_DOM"/>
    <property type="match status" value="1"/>
</dbReference>
<evidence type="ECO:0000256" key="8">
    <source>
        <dbReference type="ARBA" id="ARBA00022777"/>
    </source>
</evidence>
<dbReference type="GO" id="GO:0006909">
    <property type="term" value="P:phagocytosis"/>
    <property type="evidence" value="ECO:0007669"/>
    <property type="project" value="TreeGrafter"/>
</dbReference>
<dbReference type="InterPro" id="IPR011009">
    <property type="entry name" value="Kinase-like_dom_sf"/>
</dbReference>
<dbReference type="FunFam" id="1.10.510.10:FF:000089">
    <property type="entry name" value="Tyrosine-protein kinase receptor TYRO3"/>
    <property type="match status" value="1"/>
</dbReference>
<feature type="active site" description="Proton acceptor" evidence="18">
    <location>
        <position position="529"/>
    </location>
</feature>
<evidence type="ECO:0000256" key="17">
    <source>
        <dbReference type="ARBA" id="ARBA00051243"/>
    </source>
</evidence>
<evidence type="ECO:0000256" key="5">
    <source>
        <dbReference type="ARBA" id="ARBA00022692"/>
    </source>
</evidence>
<evidence type="ECO:0000256" key="18">
    <source>
        <dbReference type="PIRSR" id="PIRSR000615-1"/>
    </source>
</evidence>
<organism evidence="27 28">
    <name type="scientific">Denticeps clupeoides</name>
    <name type="common">denticle herring</name>
    <dbReference type="NCBI Taxonomy" id="299321"/>
    <lineage>
        <taxon>Eukaryota</taxon>
        <taxon>Metazoa</taxon>
        <taxon>Chordata</taxon>
        <taxon>Craniata</taxon>
        <taxon>Vertebrata</taxon>
        <taxon>Euteleostomi</taxon>
        <taxon>Actinopterygii</taxon>
        <taxon>Neopterygii</taxon>
        <taxon>Teleostei</taxon>
        <taxon>Clupei</taxon>
        <taxon>Clupeiformes</taxon>
        <taxon>Denticipitoidei</taxon>
        <taxon>Denticipitidae</taxon>
        <taxon>Denticeps</taxon>
    </lineage>
</organism>
<dbReference type="PROSITE" id="PS00109">
    <property type="entry name" value="PROTEIN_KINASE_TYR"/>
    <property type="match status" value="1"/>
</dbReference>
<evidence type="ECO:0000259" key="24">
    <source>
        <dbReference type="PROSITE" id="PS50011"/>
    </source>
</evidence>
<dbReference type="PANTHER" id="PTHR24416">
    <property type="entry name" value="TYROSINE-PROTEIN KINASE RECEPTOR"/>
    <property type="match status" value="1"/>
</dbReference>
<dbReference type="GO" id="GO:0046872">
    <property type="term" value="F:metal ion binding"/>
    <property type="evidence" value="ECO:0007669"/>
    <property type="project" value="UniProtKB-KW"/>
</dbReference>
<dbReference type="SUPFAM" id="SSF48726">
    <property type="entry name" value="Immunoglobulin"/>
    <property type="match status" value="2"/>
</dbReference>
<evidence type="ECO:0000259" key="25">
    <source>
        <dbReference type="PROSITE" id="PS50835"/>
    </source>
</evidence>
<dbReference type="InterPro" id="IPR001245">
    <property type="entry name" value="Ser-Thr/Tyr_kinase_cat_dom"/>
</dbReference>
<dbReference type="GO" id="GO:0005524">
    <property type="term" value="F:ATP binding"/>
    <property type="evidence" value="ECO:0007669"/>
    <property type="project" value="UniProtKB-UniRule"/>
</dbReference>
<dbReference type="GO" id="GO:0007399">
    <property type="term" value="P:nervous system development"/>
    <property type="evidence" value="ECO:0007669"/>
    <property type="project" value="TreeGrafter"/>
</dbReference>
<dbReference type="SUPFAM" id="SSF49265">
    <property type="entry name" value="Fibronectin type III"/>
    <property type="match status" value="1"/>
</dbReference>
<reference evidence="27 28" key="1">
    <citation type="submission" date="2020-06" db="EMBL/GenBank/DDBJ databases">
        <authorList>
            <consortium name="Wellcome Sanger Institute Data Sharing"/>
        </authorList>
    </citation>
    <scope>NUCLEOTIDE SEQUENCE [LARGE SCALE GENOMIC DNA]</scope>
</reference>
<keyword evidence="8" id="KW-0418">Kinase</keyword>
<evidence type="ECO:0000256" key="16">
    <source>
        <dbReference type="ARBA" id="ARBA00023319"/>
    </source>
</evidence>
<evidence type="ECO:0000256" key="20">
    <source>
        <dbReference type="PIRSR" id="PIRSR000615-3"/>
    </source>
</evidence>
<dbReference type="InterPro" id="IPR017441">
    <property type="entry name" value="Protein_kinase_ATP_BS"/>
</dbReference>
<dbReference type="CDD" id="cd00096">
    <property type="entry name" value="Ig"/>
    <property type="match status" value="1"/>
</dbReference>
<evidence type="ECO:0000256" key="11">
    <source>
        <dbReference type="ARBA" id="ARBA00023136"/>
    </source>
</evidence>
<dbReference type="SMART" id="SM00219">
    <property type="entry name" value="TyrKc"/>
    <property type="match status" value="1"/>
</dbReference>
<evidence type="ECO:0000259" key="26">
    <source>
        <dbReference type="PROSITE" id="PS50853"/>
    </source>
</evidence>
<keyword evidence="4" id="KW-0808">Transferase</keyword>
<protein>
    <recommendedName>
        <fullName evidence="2">receptor protein-tyrosine kinase</fullName>
        <ecNumber evidence="2">2.7.10.1</ecNumber>
    </recommendedName>
</protein>
<feature type="compositionally biased region" description="Low complexity" evidence="22">
    <location>
        <begin position="696"/>
        <end position="706"/>
    </location>
</feature>
<dbReference type="Ensembl" id="ENSDCDT00010061549.1">
    <property type="protein sequence ID" value="ENSDCDP00010051106.1"/>
    <property type="gene ID" value="ENSDCDG00010030141.1"/>
</dbReference>
<dbReference type="InterPro" id="IPR008266">
    <property type="entry name" value="Tyr_kinase_AS"/>
</dbReference>
<dbReference type="SUPFAM" id="SSF56112">
    <property type="entry name" value="Protein kinase-like (PK-like)"/>
    <property type="match status" value="1"/>
</dbReference>
<evidence type="ECO:0000256" key="3">
    <source>
        <dbReference type="ARBA" id="ARBA00022553"/>
    </source>
</evidence>
<dbReference type="GO" id="GO:0005886">
    <property type="term" value="C:plasma membrane"/>
    <property type="evidence" value="ECO:0007669"/>
    <property type="project" value="UniProtKB-SubCell"/>
</dbReference>
<dbReference type="CDD" id="cd00063">
    <property type="entry name" value="FN3"/>
    <property type="match status" value="1"/>
</dbReference>
<dbReference type="InterPro" id="IPR000719">
    <property type="entry name" value="Prot_kinase_dom"/>
</dbReference>
<evidence type="ECO:0000256" key="14">
    <source>
        <dbReference type="ARBA" id="ARBA00023170"/>
    </source>
</evidence>
<feature type="binding site" evidence="19">
    <location>
        <position position="533"/>
    </location>
    <ligand>
        <name>ATP</name>
        <dbReference type="ChEBI" id="CHEBI:30616"/>
    </ligand>
</feature>
<evidence type="ECO:0000256" key="6">
    <source>
        <dbReference type="ARBA" id="ARBA00022737"/>
    </source>
</evidence>
<dbReference type="InterPro" id="IPR013783">
    <property type="entry name" value="Ig-like_fold"/>
</dbReference>